<gene>
    <name evidence="1" type="ordered locus">PGN_1956</name>
</gene>
<proteinExistence type="predicted"/>
<sequence length="33" mass="3845">MLLKNNRQQSLSLAPFMRRTPLYSTSLFCKGLE</sequence>
<dbReference type="AlphaFoldDB" id="B2RM80"/>
<name>B2RM80_PORG3</name>
<reference evidence="1 2" key="1">
    <citation type="journal article" date="2008" name="DNA Res.">
        <title>Determination of the genome sequence of Porphyromonas gingivalis strain ATCC 33277 and genomic comparison with strain W83 revealed extensive genome rearrangements in P. gingivalis.</title>
        <authorList>
            <person name="Naito M."/>
            <person name="Hirakawa H."/>
            <person name="Yamashita A."/>
            <person name="Ohara N."/>
            <person name="Shoji M."/>
            <person name="Yukitake H."/>
            <person name="Nakayama K."/>
            <person name="Toh H."/>
            <person name="Yoshimura F."/>
            <person name="Kuhara S."/>
            <person name="Hattori M."/>
            <person name="Hayashi T."/>
            <person name="Nakayama K."/>
        </authorList>
    </citation>
    <scope>NUCLEOTIDE SEQUENCE [LARGE SCALE GENOMIC DNA]</scope>
    <source>
        <strain evidence="2">ATCC 33277 / DSM 20709 / CIP 103683 / JCM 12257 / NCTC 11834 / 2561</strain>
    </source>
</reference>
<dbReference type="KEGG" id="pgn:PGN_1956"/>
<protein>
    <recommendedName>
        <fullName evidence="3">DNA methylase</fullName>
    </recommendedName>
</protein>
<dbReference type="HOGENOM" id="CLU_3383218_0_0_10"/>
<evidence type="ECO:0000313" key="2">
    <source>
        <dbReference type="Proteomes" id="UP000008842"/>
    </source>
</evidence>
<evidence type="ECO:0000313" key="1">
    <source>
        <dbReference type="EMBL" id="BAG34475.1"/>
    </source>
</evidence>
<accession>B2RM80</accession>
<dbReference type="Proteomes" id="UP000008842">
    <property type="component" value="Chromosome"/>
</dbReference>
<organism evidence="1 2">
    <name type="scientific">Porphyromonas gingivalis (strain ATCC 33277 / DSM 20709 / CIP 103683 / JCM 12257 / NCTC 11834 / 2561)</name>
    <dbReference type="NCBI Taxonomy" id="431947"/>
    <lineage>
        <taxon>Bacteria</taxon>
        <taxon>Pseudomonadati</taxon>
        <taxon>Bacteroidota</taxon>
        <taxon>Bacteroidia</taxon>
        <taxon>Bacteroidales</taxon>
        <taxon>Porphyromonadaceae</taxon>
        <taxon>Porphyromonas</taxon>
    </lineage>
</organism>
<dbReference type="EMBL" id="AP009380">
    <property type="protein sequence ID" value="BAG34475.1"/>
    <property type="molecule type" value="Genomic_DNA"/>
</dbReference>
<evidence type="ECO:0008006" key="3">
    <source>
        <dbReference type="Google" id="ProtNLM"/>
    </source>
</evidence>